<name>A0A9D7AKN6_9GAMM</name>
<gene>
    <name evidence="3" type="ORF">I2492_16785</name>
    <name evidence="2" type="ORF">I2493_16930</name>
</gene>
<feature type="transmembrane region" description="Helical" evidence="1">
    <location>
        <begin position="80"/>
        <end position="100"/>
    </location>
</feature>
<keyword evidence="1" id="KW-0812">Transmembrane</keyword>
<evidence type="ECO:0008006" key="6">
    <source>
        <dbReference type="Google" id="ProtNLM"/>
    </source>
</evidence>
<dbReference type="Proteomes" id="UP001296969">
    <property type="component" value="Unassembled WGS sequence"/>
</dbReference>
<dbReference type="AlphaFoldDB" id="A0A9D7AKN6"/>
<keyword evidence="1" id="KW-1133">Transmembrane helix</keyword>
<evidence type="ECO:0000313" key="3">
    <source>
        <dbReference type="EMBL" id="MBK5177974.1"/>
    </source>
</evidence>
<protein>
    <recommendedName>
        <fullName evidence="6">DUF3137 domain-containing protein</fullName>
    </recommendedName>
</protein>
<organism evidence="3 4">
    <name type="scientific">Limnobaculum xujianqingii</name>
    <dbReference type="NCBI Taxonomy" id="2738837"/>
    <lineage>
        <taxon>Bacteria</taxon>
        <taxon>Pseudomonadati</taxon>
        <taxon>Pseudomonadota</taxon>
        <taxon>Gammaproteobacteria</taxon>
        <taxon>Enterobacterales</taxon>
        <taxon>Budviciaceae</taxon>
        <taxon>Limnobaculum</taxon>
    </lineage>
</organism>
<sequence>MVEPKTHNQKLSALLTSVKEKVNAAQDQQQLIDAIEQVKAFGGPLKFNHGKRYAVAIIAVLTGLIITGVQWYQYRHLSSGTTILLVLLAITAIAMMVWSWRKNSSIGNLADELFQQDLLFDNGLQQVSVEPEAAASELMSRFHEFNRGNYSQEIKALYQGHYQGKEHAFDYHFYHFHYVDKRTTVTTDSKGRPRTRTTYDHYDRYGIYLPFIYVSNLALVGKSVSGLSGSTYKPASNRFNKLYRVVGDSEMTAAKFLKPALVLACEDIAATMSELNFEFNPQAELCMSFRDSDVITLQRSSDFNAPDDFIQLIRQHNELPKLKAALVHIETLMVYSDSNFRKTT</sequence>
<evidence type="ECO:0000313" key="4">
    <source>
        <dbReference type="Proteomes" id="UP000807542"/>
    </source>
</evidence>
<dbReference type="EMBL" id="JADRCP010000006">
    <property type="protein sequence ID" value="MBK5177974.1"/>
    <property type="molecule type" value="Genomic_DNA"/>
</dbReference>
<proteinExistence type="predicted"/>
<evidence type="ECO:0000313" key="2">
    <source>
        <dbReference type="EMBL" id="MBK5074694.1"/>
    </source>
</evidence>
<keyword evidence="5" id="KW-1185">Reference proteome</keyword>
<dbReference type="RefSeq" id="WP_228399166.1">
    <property type="nucleotide sequence ID" value="NZ_JADRCP010000006.1"/>
</dbReference>
<evidence type="ECO:0000256" key="1">
    <source>
        <dbReference type="SAM" id="Phobius"/>
    </source>
</evidence>
<dbReference type="Proteomes" id="UP000807542">
    <property type="component" value="Unassembled WGS sequence"/>
</dbReference>
<comment type="caution">
    <text evidence="3">The sequence shown here is derived from an EMBL/GenBank/DDBJ whole genome shotgun (WGS) entry which is preliminary data.</text>
</comment>
<evidence type="ECO:0000313" key="5">
    <source>
        <dbReference type="Proteomes" id="UP001296969"/>
    </source>
</evidence>
<dbReference type="EMBL" id="JADRCQ010000006">
    <property type="protein sequence ID" value="MBK5074694.1"/>
    <property type="molecule type" value="Genomic_DNA"/>
</dbReference>
<accession>A0A9D7AKN6</accession>
<keyword evidence="1" id="KW-0472">Membrane</keyword>
<feature type="transmembrane region" description="Helical" evidence="1">
    <location>
        <begin position="53"/>
        <end position="74"/>
    </location>
</feature>
<reference evidence="3 5" key="1">
    <citation type="submission" date="2020-11" db="EMBL/GenBank/DDBJ databases">
        <title>Insectihabitans protaetiae gen. nov. sp. nov. and Insectihabitans allomyrinae sp. nov., isolated from larvae of Protaetia brevitarsis seulensis and Allomyrina dichotoma, respectively.</title>
        <authorList>
            <person name="Lee S.D."/>
            <person name="Byeon Y.-S."/>
            <person name="Kim S.-M."/>
            <person name="Yang H.L."/>
            <person name="Kim I.S."/>
        </authorList>
    </citation>
    <scope>NUCLEOTIDE SEQUENCE</scope>
    <source>
        <strain evidence="3">CWB-B4</strain>
        <strain evidence="2 5">CWB-B43</strain>
    </source>
</reference>